<dbReference type="Gene3D" id="3.90.70.80">
    <property type="match status" value="1"/>
</dbReference>
<evidence type="ECO:0000313" key="4">
    <source>
        <dbReference type="Proteomes" id="UP001620626"/>
    </source>
</evidence>
<dbReference type="EMBL" id="JBICBT010000605">
    <property type="protein sequence ID" value="KAL3107832.1"/>
    <property type="molecule type" value="Genomic_DNA"/>
</dbReference>
<evidence type="ECO:0000256" key="2">
    <source>
        <dbReference type="SAM" id="SignalP"/>
    </source>
</evidence>
<sequence>MFWSLLALPMHFLCLFLLNFPSPLESHNYSPFLPARHFDERLLRDAPPATIKVVTKNGTKKLQQMQEGGKNVWRWVMEGARNPAPQATAPQAQAQARPAPAAAAPVAQAQARPAGPAPAAAAQPAGPIFVYDPPTPAEQRQLQDRLLTMQDIHLRVPKDVYSEYHKLVKDPEDSKKIIPSKTIPGRIVEIQRTSDNLYRALAYALTGTEMLHKATRMVVLEYFESFFGQWDKKQAQSWMDEYEVRSVRRQAEKIKAGKAGGTVELIAAAKKFNMNVLVYKTDKDMWLCMSPKTAHKWDLDKNCQSKDAMTIALELYDNENYDVIMDVQQKK</sequence>
<reference evidence="3 4" key="1">
    <citation type="submission" date="2024-10" db="EMBL/GenBank/DDBJ databases">
        <authorList>
            <person name="Kim D."/>
        </authorList>
    </citation>
    <scope>NUCLEOTIDE SEQUENCE [LARGE SCALE GENOMIC DNA]</scope>
    <source>
        <strain evidence="3">BH-2024</strain>
    </source>
</reference>
<dbReference type="AlphaFoldDB" id="A0ABD2KYT4"/>
<evidence type="ECO:0000313" key="3">
    <source>
        <dbReference type="EMBL" id="KAL3107832.1"/>
    </source>
</evidence>
<protein>
    <submittedName>
        <fullName evidence="3">Uncharacterized protein</fullName>
    </submittedName>
</protein>
<dbReference type="Proteomes" id="UP001620626">
    <property type="component" value="Unassembled WGS sequence"/>
</dbReference>
<name>A0ABD2KYT4_9BILA</name>
<keyword evidence="2" id="KW-0732">Signal</keyword>
<evidence type="ECO:0000256" key="1">
    <source>
        <dbReference type="SAM" id="MobiDB-lite"/>
    </source>
</evidence>
<feature type="chain" id="PRO_5044876539" evidence="2">
    <location>
        <begin position="27"/>
        <end position="331"/>
    </location>
</feature>
<keyword evidence="4" id="KW-1185">Reference proteome</keyword>
<gene>
    <name evidence="3" type="ORF">niasHT_017064</name>
</gene>
<proteinExistence type="predicted"/>
<feature type="compositionally biased region" description="Low complexity" evidence="1">
    <location>
        <begin position="84"/>
        <end position="127"/>
    </location>
</feature>
<feature type="region of interest" description="Disordered" evidence="1">
    <location>
        <begin position="84"/>
        <end position="135"/>
    </location>
</feature>
<feature type="signal peptide" evidence="2">
    <location>
        <begin position="1"/>
        <end position="26"/>
    </location>
</feature>
<organism evidence="3 4">
    <name type="scientific">Heterodera trifolii</name>
    <dbReference type="NCBI Taxonomy" id="157864"/>
    <lineage>
        <taxon>Eukaryota</taxon>
        <taxon>Metazoa</taxon>
        <taxon>Ecdysozoa</taxon>
        <taxon>Nematoda</taxon>
        <taxon>Chromadorea</taxon>
        <taxon>Rhabditida</taxon>
        <taxon>Tylenchina</taxon>
        <taxon>Tylenchomorpha</taxon>
        <taxon>Tylenchoidea</taxon>
        <taxon>Heteroderidae</taxon>
        <taxon>Heteroderinae</taxon>
        <taxon>Heterodera</taxon>
    </lineage>
</organism>
<comment type="caution">
    <text evidence="3">The sequence shown here is derived from an EMBL/GenBank/DDBJ whole genome shotgun (WGS) entry which is preliminary data.</text>
</comment>
<accession>A0ABD2KYT4</accession>